<dbReference type="EMBL" id="UOFK01000073">
    <property type="protein sequence ID" value="VAW75309.1"/>
    <property type="molecule type" value="Genomic_DNA"/>
</dbReference>
<organism evidence="1">
    <name type="scientific">hydrothermal vent metagenome</name>
    <dbReference type="NCBI Taxonomy" id="652676"/>
    <lineage>
        <taxon>unclassified sequences</taxon>
        <taxon>metagenomes</taxon>
        <taxon>ecological metagenomes</taxon>
    </lineage>
</organism>
<dbReference type="AlphaFoldDB" id="A0A3B0YM16"/>
<evidence type="ECO:0000313" key="1">
    <source>
        <dbReference type="EMBL" id="VAW75309.1"/>
    </source>
</evidence>
<sequence>MKLIKEMFMGLHKSALFSCFIHVTALVSITGCASIEEFPNTEVKNISKYKTHQNQNGISIAIDLFHEEARLKQFFGTDLLSYGYLPVNVIIKNTANQFLLVERGNFSLLDVDKGEVVDISPSSAGSPFKKKLSDLQDLATINTMLTLSILSLPNIILQPYEAHIRGVMQNINAKALYDRSISYNELHHGFIYLDLKKMDFSNNDVILKINIKNLTTGETHAFFFGINAANTGGRIKQIKNKLEGIKDET</sequence>
<accession>A0A3B0YM16</accession>
<proteinExistence type="predicted"/>
<protein>
    <submittedName>
        <fullName evidence="1">Uncharacterized protein</fullName>
    </submittedName>
</protein>
<gene>
    <name evidence="1" type="ORF">MNBD_GAMMA13-1589</name>
</gene>
<name>A0A3B0YM16_9ZZZZ</name>
<dbReference type="PROSITE" id="PS51257">
    <property type="entry name" value="PROKAR_LIPOPROTEIN"/>
    <property type="match status" value="1"/>
</dbReference>
<reference evidence="1" key="1">
    <citation type="submission" date="2018-06" db="EMBL/GenBank/DDBJ databases">
        <authorList>
            <person name="Zhirakovskaya E."/>
        </authorList>
    </citation>
    <scope>NUCLEOTIDE SEQUENCE</scope>
</reference>